<proteinExistence type="inferred from homology"/>
<dbReference type="InterPro" id="IPR001763">
    <property type="entry name" value="Rhodanese-like_dom"/>
</dbReference>
<reference evidence="9" key="1">
    <citation type="journal article" date="2016" name="Proc. Natl. Acad. Sci. U.S.A.">
        <title>Lipid metabolic changes in an early divergent fungus govern the establishment of a mutualistic symbiosis with endobacteria.</title>
        <authorList>
            <person name="Lastovetsky O.A."/>
            <person name="Gaspar M.L."/>
            <person name="Mondo S.J."/>
            <person name="LaButti K.M."/>
            <person name="Sandor L."/>
            <person name="Grigoriev I.V."/>
            <person name="Henry S.A."/>
            <person name="Pawlowska T.E."/>
        </authorList>
    </citation>
    <scope>NUCLEOTIDE SEQUENCE [LARGE SCALE GENOMIC DNA]</scope>
    <source>
        <strain evidence="9">ATCC 52814</strain>
    </source>
</reference>
<dbReference type="AlphaFoldDB" id="A0A1X0R2C1"/>
<accession>A0A1X0R2C1</accession>
<dbReference type="PANTHER" id="PTHR10159:SF530">
    <property type="entry name" value="DUAL SPECIFICITY PROTEIN PHOSPHATASE DDB_G0271350-RELATED"/>
    <property type="match status" value="1"/>
</dbReference>
<evidence type="ECO:0000313" key="9">
    <source>
        <dbReference type="EMBL" id="ORE06167.1"/>
    </source>
</evidence>
<dbReference type="PROSITE" id="PS50206">
    <property type="entry name" value="RHODANESE_3"/>
    <property type="match status" value="1"/>
</dbReference>
<evidence type="ECO:0000256" key="3">
    <source>
        <dbReference type="ARBA" id="ARBA00022801"/>
    </source>
</evidence>
<dbReference type="InterPro" id="IPR000387">
    <property type="entry name" value="Tyr_Pase_dom"/>
</dbReference>
<dbReference type="InterPro" id="IPR029021">
    <property type="entry name" value="Prot-tyrosine_phosphatase-like"/>
</dbReference>
<sequence length="395" mass="45039">MAYNNHDVLDTLSSTLQSSSINDHCLAAKPIEPAELGNKLNHVPPPLMIDMRPLAHFEKSHIRHSINLDLPTLLVKRYQRRGNVAQNFNLENFITTHEGINYFKQWIDQFSGDYVLLPKDATVVVYDDHMVDSSTCWTLMSVILNSGSSKNVYWLHHGFSAFRDWDTKGKYLSDSPSPAFSKSTPTKESGTPMQRRSSLFSLDTRRHPKSRRFQQDNTKEEVIVADDAFSITEIVPNFLYLGPEITSPEQLDILKSRSIRRILNMAEECDDDIPGLKESFVYCKIPARDTVEMKNVQDTLRTAVQVINTARRHYEPVYVHCKAGKSRSVAVILAYLVLSEKWTLKRAYQLIVKERPGASPNIGFVAELLKLEHSIHGKTSNFADMQRDVARKDTM</sequence>
<name>A0A1X0R2C1_RHIZD</name>
<dbReference type="GO" id="GO:0005737">
    <property type="term" value="C:cytoplasm"/>
    <property type="evidence" value="ECO:0007669"/>
    <property type="project" value="TreeGrafter"/>
</dbReference>
<dbReference type="Gene3D" id="3.40.250.10">
    <property type="entry name" value="Rhodanese-like domain"/>
    <property type="match status" value="1"/>
</dbReference>
<dbReference type="PANTHER" id="PTHR10159">
    <property type="entry name" value="DUAL SPECIFICITY PROTEIN PHOSPHATASE"/>
    <property type="match status" value="1"/>
</dbReference>
<organism evidence="9">
    <name type="scientific">Rhizopus microsporus var. microsporus</name>
    <dbReference type="NCBI Taxonomy" id="86635"/>
    <lineage>
        <taxon>Eukaryota</taxon>
        <taxon>Fungi</taxon>
        <taxon>Fungi incertae sedis</taxon>
        <taxon>Mucoromycota</taxon>
        <taxon>Mucoromycotina</taxon>
        <taxon>Mucoromycetes</taxon>
        <taxon>Mucorales</taxon>
        <taxon>Mucorineae</taxon>
        <taxon>Rhizopodaceae</taxon>
        <taxon>Rhizopus</taxon>
    </lineage>
</organism>
<dbReference type="OrthoDB" id="273181at2759"/>
<evidence type="ECO:0000256" key="1">
    <source>
        <dbReference type="ARBA" id="ARBA00008601"/>
    </source>
</evidence>
<keyword evidence="4" id="KW-0904">Protein phosphatase</keyword>
<evidence type="ECO:0000259" key="7">
    <source>
        <dbReference type="PROSITE" id="PS50056"/>
    </source>
</evidence>
<evidence type="ECO:0000259" key="6">
    <source>
        <dbReference type="PROSITE" id="PS50054"/>
    </source>
</evidence>
<dbReference type="InterPro" id="IPR000340">
    <property type="entry name" value="Dual-sp_phosphatase_cat-dom"/>
</dbReference>
<evidence type="ECO:0000259" key="8">
    <source>
        <dbReference type="PROSITE" id="PS50206"/>
    </source>
</evidence>
<dbReference type="EC" id="3.1.3.48" evidence="2"/>
<dbReference type="SMART" id="SM00195">
    <property type="entry name" value="DSPc"/>
    <property type="match status" value="1"/>
</dbReference>
<feature type="region of interest" description="Disordered" evidence="5">
    <location>
        <begin position="175"/>
        <end position="201"/>
    </location>
</feature>
<dbReference type="Proteomes" id="UP000242414">
    <property type="component" value="Unassembled WGS sequence"/>
</dbReference>
<dbReference type="PROSITE" id="PS50056">
    <property type="entry name" value="TYR_PHOSPHATASE_2"/>
    <property type="match status" value="1"/>
</dbReference>
<dbReference type="InterPro" id="IPR036873">
    <property type="entry name" value="Rhodanese-like_dom_sf"/>
</dbReference>
<protein>
    <recommendedName>
        <fullName evidence="2">protein-tyrosine-phosphatase</fullName>
        <ecNumber evidence="2">3.1.3.48</ecNumber>
    </recommendedName>
</protein>
<feature type="domain" description="Tyrosine-protein phosphatase" evidence="6">
    <location>
        <begin position="230"/>
        <end position="377"/>
    </location>
</feature>
<dbReference type="GO" id="GO:0004725">
    <property type="term" value="F:protein tyrosine phosphatase activity"/>
    <property type="evidence" value="ECO:0007669"/>
    <property type="project" value="UniProtKB-EC"/>
</dbReference>
<dbReference type="Pfam" id="PF00782">
    <property type="entry name" value="DSPc"/>
    <property type="match status" value="1"/>
</dbReference>
<dbReference type="SUPFAM" id="SSF52821">
    <property type="entry name" value="Rhodanese/Cell cycle control phosphatase"/>
    <property type="match status" value="1"/>
</dbReference>
<dbReference type="SMART" id="SM00450">
    <property type="entry name" value="RHOD"/>
    <property type="match status" value="1"/>
</dbReference>
<dbReference type="EMBL" id="KV921928">
    <property type="protein sequence ID" value="ORE06167.1"/>
    <property type="molecule type" value="Genomic_DNA"/>
</dbReference>
<dbReference type="SUPFAM" id="SSF52799">
    <property type="entry name" value="(Phosphotyrosine protein) phosphatases II"/>
    <property type="match status" value="1"/>
</dbReference>
<feature type="domain" description="Rhodanese" evidence="8">
    <location>
        <begin position="42"/>
        <end position="168"/>
    </location>
</feature>
<comment type="similarity">
    <text evidence="1">Belongs to the protein-tyrosine phosphatase family. Non-receptor class dual specificity subfamily.</text>
</comment>
<evidence type="ECO:0000256" key="4">
    <source>
        <dbReference type="ARBA" id="ARBA00022912"/>
    </source>
</evidence>
<dbReference type="InterPro" id="IPR020422">
    <property type="entry name" value="TYR_PHOSPHATASE_DUAL_dom"/>
</dbReference>
<dbReference type="PROSITE" id="PS50054">
    <property type="entry name" value="TYR_PHOSPHATASE_DUAL"/>
    <property type="match status" value="1"/>
</dbReference>
<evidence type="ECO:0000256" key="2">
    <source>
        <dbReference type="ARBA" id="ARBA00013064"/>
    </source>
</evidence>
<feature type="domain" description="Tyrosine specific protein phosphatases" evidence="7">
    <location>
        <begin position="298"/>
        <end position="358"/>
    </location>
</feature>
<gene>
    <name evidence="9" type="ORF">BCV72DRAFT_207913</name>
</gene>
<keyword evidence="3" id="KW-0378">Hydrolase</keyword>
<evidence type="ECO:0000256" key="5">
    <source>
        <dbReference type="SAM" id="MobiDB-lite"/>
    </source>
</evidence>
<dbReference type="Pfam" id="PF00581">
    <property type="entry name" value="Rhodanese"/>
    <property type="match status" value="1"/>
</dbReference>
<dbReference type="GO" id="GO:0043409">
    <property type="term" value="P:negative regulation of MAPK cascade"/>
    <property type="evidence" value="ECO:0007669"/>
    <property type="project" value="TreeGrafter"/>
</dbReference>
<dbReference type="Gene3D" id="3.90.190.10">
    <property type="entry name" value="Protein tyrosine phosphatase superfamily"/>
    <property type="match status" value="1"/>
</dbReference>
<dbReference type="CDD" id="cd14498">
    <property type="entry name" value="DSP"/>
    <property type="match status" value="1"/>
</dbReference>
<dbReference type="VEuPathDB" id="FungiDB:BCV72DRAFT_207913"/>